<protein>
    <submittedName>
        <fullName evidence="1">F-box domain-containing protein</fullName>
    </submittedName>
</protein>
<sequence>MVQAWLHRSGHCPLSIYCEELCCIEDEMLEVLARHRARWEHVRLDILPTRLPLLKGPMPLLRKLEIQVATNGDINLTFSEVPQLTSVTLWDFRYPTGLIPWSQLTSLILIYNGSHQYTPVLKQTFNLVHCELILGDEEEIPETDIHLPRLECLTIAPYYVHSDPLSTGFLQSFIVPALCRLQVPETFLAPDPIAELMAFIPKSQCTLKELRITGERSLSRYSYRKAFPSIPDITFSKRRDWISGADEKPGKLGRSMSDFEYE</sequence>
<name>A0A8H6X9W4_9AGAR</name>
<gene>
    <name evidence="1" type="ORF">MVEN_02110800</name>
</gene>
<keyword evidence="2" id="KW-1185">Reference proteome</keyword>
<comment type="caution">
    <text evidence="1">The sequence shown here is derived from an EMBL/GenBank/DDBJ whole genome shotgun (WGS) entry which is preliminary data.</text>
</comment>
<organism evidence="1 2">
    <name type="scientific">Mycena venus</name>
    <dbReference type="NCBI Taxonomy" id="2733690"/>
    <lineage>
        <taxon>Eukaryota</taxon>
        <taxon>Fungi</taxon>
        <taxon>Dikarya</taxon>
        <taxon>Basidiomycota</taxon>
        <taxon>Agaricomycotina</taxon>
        <taxon>Agaricomycetes</taxon>
        <taxon>Agaricomycetidae</taxon>
        <taxon>Agaricales</taxon>
        <taxon>Marasmiineae</taxon>
        <taxon>Mycenaceae</taxon>
        <taxon>Mycena</taxon>
    </lineage>
</organism>
<proteinExistence type="predicted"/>
<evidence type="ECO:0000313" key="1">
    <source>
        <dbReference type="EMBL" id="KAF7336756.1"/>
    </source>
</evidence>
<dbReference type="OrthoDB" id="2999674at2759"/>
<dbReference type="EMBL" id="JACAZI010000022">
    <property type="protein sequence ID" value="KAF7336756.1"/>
    <property type="molecule type" value="Genomic_DNA"/>
</dbReference>
<dbReference type="AlphaFoldDB" id="A0A8H6X9W4"/>
<dbReference type="Proteomes" id="UP000620124">
    <property type="component" value="Unassembled WGS sequence"/>
</dbReference>
<evidence type="ECO:0000313" key="2">
    <source>
        <dbReference type="Proteomes" id="UP000620124"/>
    </source>
</evidence>
<reference evidence="1" key="1">
    <citation type="submission" date="2020-05" db="EMBL/GenBank/DDBJ databases">
        <title>Mycena genomes resolve the evolution of fungal bioluminescence.</title>
        <authorList>
            <person name="Tsai I.J."/>
        </authorList>
    </citation>
    <scope>NUCLEOTIDE SEQUENCE</scope>
    <source>
        <strain evidence="1">CCC161011</strain>
    </source>
</reference>
<dbReference type="SUPFAM" id="SSF52047">
    <property type="entry name" value="RNI-like"/>
    <property type="match status" value="1"/>
</dbReference>
<accession>A0A8H6X9W4</accession>